<evidence type="ECO:0000256" key="2">
    <source>
        <dbReference type="SAM" id="SignalP"/>
    </source>
</evidence>
<dbReference type="OrthoDB" id="3057722at2759"/>
<name>A0A9P6D3J3_9AGAR</name>
<comment type="caution">
    <text evidence="3">The sequence shown here is derived from an EMBL/GenBank/DDBJ whole genome shotgun (WGS) entry which is preliminary data.</text>
</comment>
<feature type="chain" id="PRO_5040255239" evidence="2">
    <location>
        <begin position="27"/>
        <end position="230"/>
    </location>
</feature>
<dbReference type="EMBL" id="MU155175">
    <property type="protein sequence ID" value="KAF9481688.1"/>
    <property type="molecule type" value="Genomic_DNA"/>
</dbReference>
<keyword evidence="4" id="KW-1185">Reference proteome</keyword>
<reference evidence="3" key="1">
    <citation type="submission" date="2020-11" db="EMBL/GenBank/DDBJ databases">
        <authorList>
            <consortium name="DOE Joint Genome Institute"/>
            <person name="Ahrendt S."/>
            <person name="Riley R."/>
            <person name="Andreopoulos W."/>
            <person name="Labutti K."/>
            <person name="Pangilinan J."/>
            <person name="Ruiz-Duenas F.J."/>
            <person name="Barrasa J.M."/>
            <person name="Sanchez-Garcia M."/>
            <person name="Camarero S."/>
            <person name="Miyauchi S."/>
            <person name="Serrano A."/>
            <person name="Linde D."/>
            <person name="Babiker R."/>
            <person name="Drula E."/>
            <person name="Ayuso-Fernandez I."/>
            <person name="Pacheco R."/>
            <person name="Padilla G."/>
            <person name="Ferreira P."/>
            <person name="Barriuso J."/>
            <person name="Kellner H."/>
            <person name="Castanera R."/>
            <person name="Alfaro M."/>
            <person name="Ramirez L."/>
            <person name="Pisabarro A.G."/>
            <person name="Kuo A."/>
            <person name="Tritt A."/>
            <person name="Lipzen A."/>
            <person name="He G."/>
            <person name="Yan M."/>
            <person name="Ng V."/>
            <person name="Cullen D."/>
            <person name="Martin F."/>
            <person name="Rosso M.-N."/>
            <person name="Henrissat B."/>
            <person name="Hibbett D."/>
            <person name="Martinez A.T."/>
            <person name="Grigoriev I.V."/>
        </authorList>
    </citation>
    <scope>NUCLEOTIDE SEQUENCE</scope>
    <source>
        <strain evidence="3">CIRM-BRFM 674</strain>
    </source>
</reference>
<feature type="compositionally biased region" description="Low complexity" evidence="1">
    <location>
        <begin position="182"/>
        <end position="207"/>
    </location>
</feature>
<keyword evidence="2" id="KW-0732">Signal</keyword>
<feature type="signal peptide" evidence="2">
    <location>
        <begin position="1"/>
        <end position="26"/>
    </location>
</feature>
<gene>
    <name evidence="3" type="ORF">BDN70DRAFT_875992</name>
</gene>
<dbReference type="AlphaFoldDB" id="A0A9P6D3J3"/>
<proteinExistence type="predicted"/>
<accession>A0A9P6D3J3</accession>
<evidence type="ECO:0000313" key="3">
    <source>
        <dbReference type="EMBL" id="KAF9481688.1"/>
    </source>
</evidence>
<organism evidence="3 4">
    <name type="scientific">Pholiota conissans</name>
    <dbReference type="NCBI Taxonomy" id="109636"/>
    <lineage>
        <taxon>Eukaryota</taxon>
        <taxon>Fungi</taxon>
        <taxon>Dikarya</taxon>
        <taxon>Basidiomycota</taxon>
        <taxon>Agaricomycotina</taxon>
        <taxon>Agaricomycetes</taxon>
        <taxon>Agaricomycetidae</taxon>
        <taxon>Agaricales</taxon>
        <taxon>Agaricineae</taxon>
        <taxon>Strophariaceae</taxon>
        <taxon>Pholiota</taxon>
    </lineage>
</organism>
<feature type="region of interest" description="Disordered" evidence="1">
    <location>
        <begin position="104"/>
        <end position="146"/>
    </location>
</feature>
<dbReference type="Proteomes" id="UP000807469">
    <property type="component" value="Unassembled WGS sequence"/>
</dbReference>
<feature type="compositionally biased region" description="Low complexity" evidence="1">
    <location>
        <begin position="104"/>
        <end position="141"/>
    </location>
</feature>
<evidence type="ECO:0000313" key="4">
    <source>
        <dbReference type="Proteomes" id="UP000807469"/>
    </source>
</evidence>
<sequence length="230" mass="23025">MFGKTLSAANFCTVLAVCSMVGMTSALPMRRQNPALFERDVQPNKQPGMVDLLDQYQSLAEQVAASAKGSPEYINLVTKMNATKTNLGTKIKGIAVLVDSPAASTSTTVNPTAAATTATTASSVPTTTASSVAPTTATTTPGSSNKIIAGPGPLTIVTQVGTSFVVVASQGTTRTVTLATLTSSSTSSQSASTATGSGSGAASASSTFDINTMPAPDRLSGPQPSATKSP</sequence>
<feature type="non-terminal residue" evidence="3">
    <location>
        <position position="230"/>
    </location>
</feature>
<protein>
    <submittedName>
        <fullName evidence="3">Uncharacterized protein</fullName>
    </submittedName>
</protein>
<evidence type="ECO:0000256" key="1">
    <source>
        <dbReference type="SAM" id="MobiDB-lite"/>
    </source>
</evidence>
<feature type="region of interest" description="Disordered" evidence="1">
    <location>
        <begin position="182"/>
        <end position="230"/>
    </location>
</feature>